<evidence type="ECO:0000256" key="3">
    <source>
        <dbReference type="ARBA" id="ARBA00022475"/>
    </source>
</evidence>
<organism evidence="12 13">
    <name type="scientific">Phaeovibrio sulfidiphilus</name>
    <dbReference type="NCBI Taxonomy" id="1220600"/>
    <lineage>
        <taxon>Bacteria</taxon>
        <taxon>Pseudomonadati</taxon>
        <taxon>Pseudomonadota</taxon>
        <taxon>Alphaproteobacteria</taxon>
        <taxon>Rhodospirillales</taxon>
        <taxon>Rhodospirillaceae</taxon>
        <taxon>Phaeovibrio</taxon>
    </lineage>
</organism>
<evidence type="ECO:0000256" key="6">
    <source>
        <dbReference type="ARBA" id="ARBA00022840"/>
    </source>
</evidence>
<evidence type="ECO:0000256" key="9">
    <source>
        <dbReference type="SAM" id="Phobius"/>
    </source>
</evidence>
<dbReference type="InterPro" id="IPR039421">
    <property type="entry name" value="Type_1_exporter"/>
</dbReference>
<keyword evidence="13" id="KW-1185">Reference proteome</keyword>
<keyword evidence="6 12" id="KW-0067">ATP-binding</keyword>
<dbReference type="PANTHER" id="PTHR43394:SF1">
    <property type="entry name" value="ATP-BINDING CASSETTE SUB-FAMILY B MEMBER 10, MITOCHONDRIAL"/>
    <property type="match status" value="1"/>
</dbReference>
<reference evidence="12" key="1">
    <citation type="submission" date="2020-10" db="EMBL/GenBank/DDBJ databases">
        <title>Genome sequence of the unusual species of purple photosynthetic bacteria, Phaeovibrio sulfidiphilus DSM 23193, type strain.</title>
        <authorList>
            <person name="Kyndt J.A."/>
            <person name="Meyer T.E."/>
        </authorList>
    </citation>
    <scope>NUCLEOTIDE SEQUENCE</scope>
    <source>
        <strain evidence="12">DSM 23193</strain>
    </source>
</reference>
<gene>
    <name evidence="12" type="ORF">IHV25_03455</name>
</gene>
<evidence type="ECO:0000313" key="13">
    <source>
        <dbReference type="Proteomes" id="UP000631034"/>
    </source>
</evidence>
<dbReference type="GO" id="GO:0005886">
    <property type="term" value="C:plasma membrane"/>
    <property type="evidence" value="ECO:0007669"/>
    <property type="project" value="UniProtKB-SubCell"/>
</dbReference>
<dbReference type="InterPro" id="IPR017871">
    <property type="entry name" value="ABC_transporter-like_CS"/>
</dbReference>
<dbReference type="SUPFAM" id="SSF90123">
    <property type="entry name" value="ABC transporter transmembrane region"/>
    <property type="match status" value="1"/>
</dbReference>
<keyword evidence="3" id="KW-1003">Cell membrane</keyword>
<dbReference type="Proteomes" id="UP000631034">
    <property type="component" value="Unassembled WGS sequence"/>
</dbReference>
<evidence type="ECO:0000256" key="7">
    <source>
        <dbReference type="ARBA" id="ARBA00022989"/>
    </source>
</evidence>
<dbReference type="PROSITE" id="PS50929">
    <property type="entry name" value="ABC_TM1F"/>
    <property type="match status" value="1"/>
</dbReference>
<feature type="domain" description="ABC transporter" evidence="10">
    <location>
        <begin position="353"/>
        <end position="588"/>
    </location>
</feature>
<dbReference type="Gene3D" id="1.20.1560.10">
    <property type="entry name" value="ABC transporter type 1, transmembrane domain"/>
    <property type="match status" value="1"/>
</dbReference>
<keyword evidence="8 9" id="KW-0472">Membrane</keyword>
<feature type="transmembrane region" description="Helical" evidence="9">
    <location>
        <begin position="178"/>
        <end position="195"/>
    </location>
</feature>
<dbReference type="InterPro" id="IPR003593">
    <property type="entry name" value="AAA+_ATPase"/>
</dbReference>
<name>A0A8J7CD51_9PROT</name>
<dbReference type="SUPFAM" id="SSF52540">
    <property type="entry name" value="P-loop containing nucleoside triphosphate hydrolases"/>
    <property type="match status" value="1"/>
</dbReference>
<keyword evidence="5" id="KW-0547">Nucleotide-binding</keyword>
<evidence type="ECO:0000256" key="5">
    <source>
        <dbReference type="ARBA" id="ARBA00022741"/>
    </source>
</evidence>
<feature type="transmembrane region" description="Helical" evidence="9">
    <location>
        <begin position="259"/>
        <end position="281"/>
    </location>
</feature>
<keyword evidence="7 9" id="KW-1133">Transmembrane helix</keyword>
<evidence type="ECO:0000259" key="10">
    <source>
        <dbReference type="PROSITE" id="PS50893"/>
    </source>
</evidence>
<dbReference type="PANTHER" id="PTHR43394">
    <property type="entry name" value="ATP-DEPENDENT PERMEASE MDL1, MITOCHONDRIAL"/>
    <property type="match status" value="1"/>
</dbReference>
<feature type="transmembrane region" description="Helical" evidence="9">
    <location>
        <begin position="73"/>
        <end position="93"/>
    </location>
</feature>
<feature type="domain" description="ABC transmembrane type-1" evidence="11">
    <location>
        <begin position="34"/>
        <end position="319"/>
    </location>
</feature>
<evidence type="ECO:0000259" key="11">
    <source>
        <dbReference type="PROSITE" id="PS50929"/>
    </source>
</evidence>
<comment type="subcellular location">
    <subcellularLocation>
        <location evidence="1">Cell membrane</location>
        <topology evidence="1">Multi-pass membrane protein</topology>
    </subcellularLocation>
</comment>
<dbReference type="SMART" id="SM00382">
    <property type="entry name" value="AAA"/>
    <property type="match status" value="1"/>
</dbReference>
<evidence type="ECO:0000256" key="4">
    <source>
        <dbReference type="ARBA" id="ARBA00022692"/>
    </source>
</evidence>
<dbReference type="InterPro" id="IPR027417">
    <property type="entry name" value="P-loop_NTPase"/>
</dbReference>
<dbReference type="InterPro" id="IPR003439">
    <property type="entry name" value="ABC_transporter-like_ATP-bd"/>
</dbReference>
<evidence type="ECO:0000256" key="8">
    <source>
        <dbReference type="ARBA" id="ARBA00023136"/>
    </source>
</evidence>
<proteinExistence type="predicted"/>
<keyword evidence="2" id="KW-0813">Transport</keyword>
<feature type="transmembrane region" description="Helical" evidence="9">
    <location>
        <begin position="30"/>
        <end position="53"/>
    </location>
</feature>
<dbReference type="InterPro" id="IPR036640">
    <property type="entry name" value="ABC1_TM_sf"/>
</dbReference>
<dbReference type="Pfam" id="PF00664">
    <property type="entry name" value="ABC_membrane"/>
    <property type="match status" value="1"/>
</dbReference>
<dbReference type="FunFam" id="3.40.50.300:FF:000221">
    <property type="entry name" value="Multidrug ABC transporter ATP-binding protein"/>
    <property type="match status" value="1"/>
</dbReference>
<keyword evidence="4 9" id="KW-0812">Transmembrane</keyword>
<comment type="caution">
    <text evidence="12">The sequence shown here is derived from an EMBL/GenBank/DDBJ whole genome shotgun (WGS) entry which is preliminary data.</text>
</comment>
<protein>
    <submittedName>
        <fullName evidence="12">ABC transporter ATP-binding protein</fullName>
    </submittedName>
</protein>
<dbReference type="RefSeq" id="WP_192533711.1">
    <property type="nucleotide sequence ID" value="NZ_JACZHT010000002.1"/>
</dbReference>
<dbReference type="GO" id="GO:0015421">
    <property type="term" value="F:ABC-type oligopeptide transporter activity"/>
    <property type="evidence" value="ECO:0007669"/>
    <property type="project" value="TreeGrafter"/>
</dbReference>
<sequence length="593" mass="64037">MPSSPAPSPRDDSHQPVLKRLLLRFARPRLGTFLVALFWMALNGAVSVAVAWAAKPLVDGFRDGTYTVSADHLIILVLAIPTVFVIRSVTAFLGRYVLSHASNGVINDVRKATYAHIASMDMAFLQSQPAGTLTTRVTADTDVLGTLFMTTMSSIGRDIPTLIGLVAYTLWLDWKLSLIAYVLMPLAIWPITLVGRKVRRVSKQAQAQAADLGGRLIQTIRSVRIARLYGAERQERIRVHGLINRLRQLQFRIQKTRTLLAPLTEAVVGLALGGVVLYGGLRILDGSMTEGAVVSFLVAVMLAYRPAKSLANLHVDLQGILASVERVFEVLDTKPTLQEAPDARDLPPGPSHIRLETVTFAYPGAGRNALADLSLDLEPGRTVALVGPSGAGKSSVLNMITRLYDPTAGMVSIDGNDLRSLRLASLWERISLVSQEVIVFDDTARANIAYGAPGVSSEAIEHAARMAGADAFIRDLPQGYDTWLGERGASLSGGQRQRLSIARAFLKDAPVLLLDEPTSALDGESERLVQAALEVLMRDRATLVIAHRLSTIRAADIIHVMDRGRIVESGTHDSLAHSGGLYARLLAAGELGS</sequence>
<dbReference type="Gene3D" id="3.40.50.300">
    <property type="entry name" value="P-loop containing nucleotide triphosphate hydrolases"/>
    <property type="match status" value="1"/>
</dbReference>
<feature type="transmembrane region" description="Helical" evidence="9">
    <location>
        <begin position="155"/>
        <end position="172"/>
    </location>
</feature>
<dbReference type="EMBL" id="JACZHT010000002">
    <property type="protein sequence ID" value="MBE1236709.1"/>
    <property type="molecule type" value="Genomic_DNA"/>
</dbReference>
<dbReference type="InterPro" id="IPR011527">
    <property type="entry name" value="ABC1_TM_dom"/>
</dbReference>
<evidence type="ECO:0000313" key="12">
    <source>
        <dbReference type="EMBL" id="MBE1236709.1"/>
    </source>
</evidence>
<dbReference type="PROSITE" id="PS50893">
    <property type="entry name" value="ABC_TRANSPORTER_2"/>
    <property type="match status" value="1"/>
</dbReference>
<dbReference type="CDD" id="cd18552">
    <property type="entry name" value="ABC_6TM_MsbA_like"/>
    <property type="match status" value="1"/>
</dbReference>
<dbReference type="GO" id="GO:0016887">
    <property type="term" value="F:ATP hydrolysis activity"/>
    <property type="evidence" value="ECO:0007669"/>
    <property type="project" value="InterPro"/>
</dbReference>
<evidence type="ECO:0000256" key="1">
    <source>
        <dbReference type="ARBA" id="ARBA00004651"/>
    </source>
</evidence>
<evidence type="ECO:0000256" key="2">
    <source>
        <dbReference type="ARBA" id="ARBA00022448"/>
    </source>
</evidence>
<accession>A0A8J7CD51</accession>
<dbReference type="Pfam" id="PF00005">
    <property type="entry name" value="ABC_tran"/>
    <property type="match status" value="1"/>
</dbReference>
<dbReference type="PROSITE" id="PS00211">
    <property type="entry name" value="ABC_TRANSPORTER_1"/>
    <property type="match status" value="1"/>
</dbReference>
<dbReference type="GO" id="GO:0005524">
    <property type="term" value="F:ATP binding"/>
    <property type="evidence" value="ECO:0007669"/>
    <property type="project" value="UniProtKB-KW"/>
</dbReference>
<dbReference type="AlphaFoldDB" id="A0A8J7CD51"/>